<comment type="caution">
    <text evidence="3">The sequence shown here is derived from an EMBL/GenBank/DDBJ whole genome shotgun (WGS) entry which is preliminary data.</text>
</comment>
<feature type="compositionally biased region" description="Basic and acidic residues" evidence="1">
    <location>
        <begin position="79"/>
        <end position="110"/>
    </location>
</feature>
<gene>
    <name evidence="3" type="ORF">CYNAS_LOCUS18015</name>
</gene>
<feature type="compositionally biased region" description="Pro residues" evidence="1">
    <location>
        <begin position="145"/>
        <end position="154"/>
    </location>
</feature>
<keyword evidence="4" id="KW-1185">Reference proteome</keyword>
<evidence type="ECO:0000313" key="3">
    <source>
        <dbReference type="EMBL" id="CAJ0606032.1"/>
    </source>
</evidence>
<name>A0AA36H8R5_CYLNA</name>
<dbReference type="EMBL" id="CATQJL010000316">
    <property type="protein sequence ID" value="CAJ0606032.1"/>
    <property type="molecule type" value="Genomic_DNA"/>
</dbReference>
<feature type="region of interest" description="Disordered" evidence="1">
    <location>
        <begin position="79"/>
        <end position="211"/>
    </location>
</feature>
<accession>A0AA36H8R5</accession>
<reference evidence="3" key="1">
    <citation type="submission" date="2023-07" db="EMBL/GenBank/DDBJ databases">
        <authorList>
            <consortium name="CYATHOMIX"/>
        </authorList>
    </citation>
    <scope>NUCLEOTIDE SEQUENCE</scope>
    <source>
        <strain evidence="3">N/A</strain>
    </source>
</reference>
<feature type="transmembrane region" description="Helical" evidence="2">
    <location>
        <begin position="20"/>
        <end position="48"/>
    </location>
</feature>
<sequence>MKVYFGLVDATNDWYSQFFTFMITTGAVYVAEMLIFTAGLLFYHYFVFLPRVRKKLYKTPVVEASKSLMRIAGMLSKEGGVDKTQEESTDDIDRMDDKTQREHGSERPLFEDLDYERRKKKRRDDLMTATSSVVDKTRSSATTPPGGPFAPPPSTRTARRKKKNLSTETTQESLRAPCDLESTPYIVRSLRFSSKSERETPDNPPNSAALY</sequence>
<organism evidence="3 4">
    <name type="scientific">Cylicocyclus nassatus</name>
    <name type="common">Nematode worm</name>
    <dbReference type="NCBI Taxonomy" id="53992"/>
    <lineage>
        <taxon>Eukaryota</taxon>
        <taxon>Metazoa</taxon>
        <taxon>Ecdysozoa</taxon>
        <taxon>Nematoda</taxon>
        <taxon>Chromadorea</taxon>
        <taxon>Rhabditida</taxon>
        <taxon>Rhabditina</taxon>
        <taxon>Rhabditomorpha</taxon>
        <taxon>Strongyloidea</taxon>
        <taxon>Strongylidae</taxon>
        <taxon>Cylicocyclus</taxon>
    </lineage>
</organism>
<proteinExistence type="predicted"/>
<evidence type="ECO:0000256" key="2">
    <source>
        <dbReference type="SAM" id="Phobius"/>
    </source>
</evidence>
<dbReference type="AlphaFoldDB" id="A0AA36H8R5"/>
<keyword evidence="2" id="KW-0472">Membrane</keyword>
<keyword evidence="2" id="KW-0812">Transmembrane</keyword>
<keyword evidence="2" id="KW-1133">Transmembrane helix</keyword>
<protein>
    <submittedName>
        <fullName evidence="3">Uncharacterized protein</fullName>
    </submittedName>
</protein>
<evidence type="ECO:0000313" key="4">
    <source>
        <dbReference type="Proteomes" id="UP001176961"/>
    </source>
</evidence>
<dbReference type="Proteomes" id="UP001176961">
    <property type="component" value="Unassembled WGS sequence"/>
</dbReference>
<evidence type="ECO:0000256" key="1">
    <source>
        <dbReference type="SAM" id="MobiDB-lite"/>
    </source>
</evidence>